<dbReference type="AlphaFoldDB" id="M3BSE7"/>
<proteinExistence type="predicted"/>
<evidence type="ECO:0000313" key="1">
    <source>
        <dbReference type="EMBL" id="EMF09018.1"/>
    </source>
</evidence>
<gene>
    <name evidence="1" type="ORF">SEPMUDRAFT_120907</name>
</gene>
<sequence length="111" mass="12852">MPNYSVQFPDQESILHSFMRKSPVRDTDAYPHVAGPDTMVNLGNWRQWDNAGLHMPTATRRQKLCTLQASLVNRVHCRNGEAYSSNSNRAVYARPRRLYLKVLTSSKMWRT</sequence>
<dbReference type="Proteomes" id="UP000016931">
    <property type="component" value="Unassembled WGS sequence"/>
</dbReference>
<dbReference type="EMBL" id="KB456270">
    <property type="protein sequence ID" value="EMF09018.1"/>
    <property type="molecule type" value="Genomic_DNA"/>
</dbReference>
<keyword evidence="2" id="KW-1185">Reference proteome</keyword>
<dbReference type="GeneID" id="27898782"/>
<dbReference type="RefSeq" id="XP_016757139.1">
    <property type="nucleotide sequence ID" value="XM_016901645.1"/>
</dbReference>
<accession>M3BSE7</accession>
<name>M3BSE7_SPHMS</name>
<protein>
    <submittedName>
        <fullName evidence="1">Uncharacterized protein</fullName>
    </submittedName>
</protein>
<dbReference type="HOGENOM" id="CLU_2160001_0_0_1"/>
<evidence type="ECO:0000313" key="2">
    <source>
        <dbReference type="Proteomes" id="UP000016931"/>
    </source>
</evidence>
<organism evidence="1 2">
    <name type="scientific">Sphaerulina musiva (strain SO2202)</name>
    <name type="common">Poplar stem canker fungus</name>
    <name type="synonym">Septoria musiva</name>
    <dbReference type="NCBI Taxonomy" id="692275"/>
    <lineage>
        <taxon>Eukaryota</taxon>
        <taxon>Fungi</taxon>
        <taxon>Dikarya</taxon>
        <taxon>Ascomycota</taxon>
        <taxon>Pezizomycotina</taxon>
        <taxon>Dothideomycetes</taxon>
        <taxon>Dothideomycetidae</taxon>
        <taxon>Mycosphaerellales</taxon>
        <taxon>Mycosphaerellaceae</taxon>
        <taxon>Sphaerulina</taxon>
    </lineage>
</organism>
<reference evidence="1 2" key="1">
    <citation type="journal article" date="2012" name="PLoS Pathog.">
        <title>Diverse lifestyles and strategies of plant pathogenesis encoded in the genomes of eighteen Dothideomycetes fungi.</title>
        <authorList>
            <person name="Ohm R.A."/>
            <person name="Feau N."/>
            <person name="Henrissat B."/>
            <person name="Schoch C.L."/>
            <person name="Horwitz B.A."/>
            <person name="Barry K.W."/>
            <person name="Condon B.J."/>
            <person name="Copeland A.C."/>
            <person name="Dhillon B."/>
            <person name="Glaser F."/>
            <person name="Hesse C.N."/>
            <person name="Kosti I."/>
            <person name="LaButti K."/>
            <person name="Lindquist E.A."/>
            <person name="Lucas S."/>
            <person name="Salamov A.A."/>
            <person name="Bradshaw R.E."/>
            <person name="Ciuffetti L."/>
            <person name="Hamelin R.C."/>
            <person name="Kema G.H.J."/>
            <person name="Lawrence C."/>
            <person name="Scott J.A."/>
            <person name="Spatafora J.W."/>
            <person name="Turgeon B.G."/>
            <person name="de Wit P.J.G.M."/>
            <person name="Zhong S."/>
            <person name="Goodwin S.B."/>
            <person name="Grigoriev I.V."/>
        </authorList>
    </citation>
    <scope>NUCLEOTIDE SEQUENCE [LARGE SCALE GENOMIC DNA]</scope>
    <source>
        <strain evidence="1 2">SO2202</strain>
    </source>
</reference>